<dbReference type="SUPFAM" id="SSF53098">
    <property type="entry name" value="Ribonuclease H-like"/>
    <property type="match status" value="1"/>
</dbReference>
<dbReference type="InterPro" id="IPR001584">
    <property type="entry name" value="Integrase_cat-core"/>
</dbReference>
<feature type="domain" description="Integrase catalytic" evidence="4">
    <location>
        <begin position="994"/>
        <end position="1105"/>
    </location>
</feature>
<dbReference type="SUPFAM" id="SSF81383">
    <property type="entry name" value="F-box domain"/>
    <property type="match status" value="1"/>
</dbReference>
<feature type="region of interest" description="Disordered" evidence="3">
    <location>
        <begin position="1162"/>
        <end position="1192"/>
    </location>
</feature>
<dbReference type="InterPro" id="IPR036047">
    <property type="entry name" value="F-box-like_dom_sf"/>
</dbReference>
<dbReference type="GO" id="GO:0015074">
    <property type="term" value="P:DNA integration"/>
    <property type="evidence" value="ECO:0007669"/>
    <property type="project" value="InterPro"/>
</dbReference>
<dbReference type="SUPFAM" id="SSF56672">
    <property type="entry name" value="DNA/RNA polymerases"/>
    <property type="match status" value="1"/>
</dbReference>
<keyword evidence="2" id="KW-0378">Hydrolase</keyword>
<dbReference type="InterPro" id="IPR001810">
    <property type="entry name" value="F-box_dom"/>
</dbReference>
<evidence type="ECO:0000259" key="4">
    <source>
        <dbReference type="PROSITE" id="PS50994"/>
    </source>
</evidence>
<accession>A0A6L2NZR3</accession>
<reference evidence="5" key="1">
    <citation type="journal article" date="2019" name="Sci. Rep.">
        <title>Draft genome of Tanacetum cinerariifolium, the natural source of mosquito coil.</title>
        <authorList>
            <person name="Yamashiro T."/>
            <person name="Shiraishi A."/>
            <person name="Satake H."/>
            <person name="Nakayama K."/>
        </authorList>
    </citation>
    <scope>NUCLEOTIDE SEQUENCE</scope>
</reference>
<evidence type="ECO:0000313" key="5">
    <source>
        <dbReference type="EMBL" id="GEU91680.1"/>
    </source>
</evidence>
<dbReference type="GO" id="GO:0003676">
    <property type="term" value="F:nucleic acid binding"/>
    <property type="evidence" value="ECO:0007669"/>
    <property type="project" value="InterPro"/>
</dbReference>
<protein>
    <recommendedName>
        <fullName evidence="4">Integrase catalytic domain-containing protein</fullName>
    </recommendedName>
</protein>
<dbReference type="GO" id="GO:0016787">
    <property type="term" value="F:hydrolase activity"/>
    <property type="evidence" value="ECO:0007669"/>
    <property type="project" value="UniProtKB-KW"/>
</dbReference>
<dbReference type="PROSITE" id="PS50994">
    <property type="entry name" value="INTEGRASE"/>
    <property type="match status" value="1"/>
</dbReference>
<dbReference type="InterPro" id="IPR036397">
    <property type="entry name" value="RNaseH_sf"/>
</dbReference>
<dbReference type="InterPro" id="IPR012337">
    <property type="entry name" value="RNaseH-like_sf"/>
</dbReference>
<sequence>MEETISGNFSEFRVQSEAVRASKKQITDTGDNSSSAHVLFTNDDLLIELLLRLPIISIFIFKLVSKRWLSLITSPDFIVRRNQILNVDPPSGLLLQKYESSINGAIHWLNSVNDQPMHFNLNIVDHDHPILTTIQAPPQGLHRNRYLFVSCDCLLHLCRDYTNSQQFSIYEMRKGYSEWSVKYHVNVDDFILPIPKRWTICSMIWSIVLGEREEDPFMVIKLSGKAWDETISKMKKRLSRWKLNTLSVGGRLTLLKSMLGSTPIYNMSIFKVPKSVLNLMESLRRNFFNGIQDGDRKIAWVKWSKWRSWFLRYIDTRPNGDALRKCILNGPYIPTTVVVQAVAATDDSPAVPEHTTVETPMNMSPENKAHFESEKEAIHLILTGSKEIAKPITPLCESALEEDSDPEQAQRDKDMQKNLALIAKKLKRIKDSAYHKEKMLLCKQAKKGVPLQAEQYDWLADTDEEIDEQELKAHYSYMAKIQEVPTADSGTNSEPLEQVQNHTRYNVFANELQHSEQSESFSNTCLVETDDSNVIPDSPDMCDDIQNDKNDVESDDERVALANLKLDVDENKKIQKQLKKANTTLAQELKESKTILAKTSKTLRESNSVRDSCLVALQNKKTEFEKYKAFNDRTLNYDKLERKLNETLRLLAQKDIEIKEGLKLKAYEILVVKEKRNELIKQSLLTKSHYEGLVKQKKVITDLKLKEEHDIDKMLSLEKQLKFLNEIVYKRNQSIQTIHMMEPKVPTYNGRPTFANPRYLKQAQSGIPCLYTFLYDQSTHANRLIPDGEETLALERESRSKLNKDSVRVTPPKMRVAAEYWKSVETKFDNPSVVRQPNAQRIPKPSVLGVNHKTNVSRPQHRSNQMKDKVVPNNSQRPKSYYRMLYEKTSKAWKWWIEQQCPSGYKWVPKTKMQWVPKVRNEHVQKRVSFAIDNASRITKMHEAHDGLSHLNFDYINLLSRKDVVIGLPKLKYVKDQLCSSCEVSKAKRISFKSKAVPSLKERLNLLHMDLCGPMRVASINGKKYILVIVDDHSRYTWTLFLHSKDETPEVFKEFLTMIQRNLQAPVITVRTDRGTEFLNKTLYAFFKEEGIEHQTSTARTPEQNDASFLNDKKASDYDNSDPVPQLQNVSSSEDAHVPSQQELDLLFNPLYDEIFTAGTSSVNKYSSPTKNSNQQDTQLTTNIQPTSETSTPTYVHAEEINDNQAKEERLQDDEFTNPLCTPEAMVDSAWIEAMQEELYQFNRLQVWELVDKPFGKSEEGIDFEESFALVARLEAVRIFVAYAAHKSFPIYQMDVKTAFLNGPLKLEVYVAQPEGFVDPDHLEKVFRLRKALYGLKQAPKAWYDEISKFLTSKGLQIHQSPRGIFINQAKYALEIFHKHGMEKGQSIGTPMATKPKLDADLSGNPVDQTDYRSKIGSLMYLTSSIPDIVQPDSGIRRVLGDKLVSWMSKKQDRTAMSSAEAEYVALSASCAQVMWMRTQLQDYGLNYNNIPLYCDSQLAIANSCNPVQYSRTKHIHTRYHFIKEQVENDIIELYFVRTEYQLADMFTKALPEDRFKYLVR</sequence>
<dbReference type="GO" id="GO:0046872">
    <property type="term" value="F:metal ion binding"/>
    <property type="evidence" value="ECO:0007669"/>
    <property type="project" value="UniProtKB-KW"/>
</dbReference>
<dbReference type="InterPro" id="IPR039537">
    <property type="entry name" value="Retrotran_Ty1/copia-like"/>
</dbReference>
<dbReference type="InterPro" id="IPR013103">
    <property type="entry name" value="RVT_2"/>
</dbReference>
<gene>
    <name evidence="5" type="ORF">Tci_063658</name>
</gene>
<feature type="region of interest" description="Disordered" evidence="3">
    <location>
        <begin position="843"/>
        <end position="874"/>
    </location>
</feature>
<feature type="region of interest" description="Disordered" evidence="3">
    <location>
        <begin position="1111"/>
        <end position="1138"/>
    </location>
</feature>
<dbReference type="Pfam" id="PF07727">
    <property type="entry name" value="RVT_2"/>
    <property type="match status" value="1"/>
</dbReference>
<feature type="compositionally biased region" description="Polar residues" evidence="3">
    <location>
        <begin position="1126"/>
        <end position="1138"/>
    </location>
</feature>
<dbReference type="SMART" id="SM00256">
    <property type="entry name" value="FBOX"/>
    <property type="match status" value="1"/>
</dbReference>
<dbReference type="Gene3D" id="3.30.420.10">
    <property type="entry name" value="Ribonuclease H-like superfamily/Ribonuclease H"/>
    <property type="match status" value="1"/>
</dbReference>
<evidence type="ECO:0000256" key="3">
    <source>
        <dbReference type="SAM" id="MobiDB-lite"/>
    </source>
</evidence>
<dbReference type="InterPro" id="IPR043502">
    <property type="entry name" value="DNA/RNA_pol_sf"/>
</dbReference>
<dbReference type="Pfam" id="PF00646">
    <property type="entry name" value="F-box"/>
    <property type="match status" value="1"/>
</dbReference>
<name>A0A6L2NZR3_TANCI</name>
<dbReference type="Pfam" id="PF00665">
    <property type="entry name" value="rve"/>
    <property type="match status" value="1"/>
</dbReference>
<evidence type="ECO:0000256" key="2">
    <source>
        <dbReference type="ARBA" id="ARBA00022801"/>
    </source>
</evidence>
<evidence type="ECO:0000256" key="1">
    <source>
        <dbReference type="ARBA" id="ARBA00022723"/>
    </source>
</evidence>
<comment type="caution">
    <text evidence="5">The sequence shown here is derived from an EMBL/GenBank/DDBJ whole genome shotgun (WGS) entry which is preliminary data.</text>
</comment>
<organism evidence="5">
    <name type="scientific">Tanacetum cinerariifolium</name>
    <name type="common">Dalmatian daisy</name>
    <name type="synonym">Chrysanthemum cinerariifolium</name>
    <dbReference type="NCBI Taxonomy" id="118510"/>
    <lineage>
        <taxon>Eukaryota</taxon>
        <taxon>Viridiplantae</taxon>
        <taxon>Streptophyta</taxon>
        <taxon>Embryophyta</taxon>
        <taxon>Tracheophyta</taxon>
        <taxon>Spermatophyta</taxon>
        <taxon>Magnoliopsida</taxon>
        <taxon>eudicotyledons</taxon>
        <taxon>Gunneridae</taxon>
        <taxon>Pentapetalae</taxon>
        <taxon>asterids</taxon>
        <taxon>campanulids</taxon>
        <taxon>Asterales</taxon>
        <taxon>Asteraceae</taxon>
        <taxon>Asteroideae</taxon>
        <taxon>Anthemideae</taxon>
        <taxon>Anthemidinae</taxon>
        <taxon>Tanacetum</taxon>
    </lineage>
</organism>
<dbReference type="EMBL" id="BKCJ010010459">
    <property type="protein sequence ID" value="GEU91680.1"/>
    <property type="molecule type" value="Genomic_DNA"/>
</dbReference>
<keyword evidence="1" id="KW-0479">Metal-binding</keyword>
<proteinExistence type="predicted"/>
<dbReference type="CDD" id="cd09272">
    <property type="entry name" value="RNase_HI_RT_Ty1"/>
    <property type="match status" value="1"/>
</dbReference>
<dbReference type="PANTHER" id="PTHR42648">
    <property type="entry name" value="TRANSPOSASE, PUTATIVE-RELATED"/>
    <property type="match status" value="1"/>
</dbReference>
<dbReference type="PANTHER" id="PTHR42648:SF21">
    <property type="entry name" value="CYSTEINE-RICH RLK (RECEPTOR-LIKE PROTEIN KINASE) 8"/>
    <property type="match status" value="1"/>
</dbReference>